<feature type="non-terminal residue" evidence="1">
    <location>
        <position position="1"/>
    </location>
</feature>
<accession>A0A0F8Y5F7</accession>
<protein>
    <submittedName>
        <fullName evidence="1">Uncharacterized protein</fullName>
    </submittedName>
</protein>
<comment type="caution">
    <text evidence="1">The sequence shown here is derived from an EMBL/GenBank/DDBJ whole genome shotgun (WGS) entry which is preliminary data.</text>
</comment>
<proteinExistence type="predicted"/>
<sequence>MNIERQREVACLNLYRFHHNLPTAKKASFVEDLWRRLKKGEIKQKKWEEILKGKIFSTVPQKLPEKWWTPSGITQAFVKNQDRLREVKYLHKSTVVCRVCEDDNEREIEIMQNLFKQSARSLIDRDIVLEHASSLVDNPHRIRVFRNGVIEYFNASEFELVEKES</sequence>
<name>A0A0F8Y5F7_9ZZZZ</name>
<organism evidence="1">
    <name type="scientific">marine sediment metagenome</name>
    <dbReference type="NCBI Taxonomy" id="412755"/>
    <lineage>
        <taxon>unclassified sequences</taxon>
        <taxon>metagenomes</taxon>
        <taxon>ecological metagenomes</taxon>
    </lineage>
</organism>
<reference evidence="1" key="1">
    <citation type="journal article" date="2015" name="Nature">
        <title>Complex archaea that bridge the gap between prokaryotes and eukaryotes.</title>
        <authorList>
            <person name="Spang A."/>
            <person name="Saw J.H."/>
            <person name="Jorgensen S.L."/>
            <person name="Zaremba-Niedzwiedzka K."/>
            <person name="Martijn J."/>
            <person name="Lind A.E."/>
            <person name="van Eijk R."/>
            <person name="Schleper C."/>
            <person name="Guy L."/>
            <person name="Ettema T.J."/>
        </authorList>
    </citation>
    <scope>NUCLEOTIDE SEQUENCE</scope>
</reference>
<evidence type="ECO:0000313" key="1">
    <source>
        <dbReference type="EMBL" id="KKK76523.1"/>
    </source>
</evidence>
<gene>
    <name evidence="1" type="ORF">LCGC14_2862810</name>
</gene>
<dbReference type="AlphaFoldDB" id="A0A0F8Y5F7"/>
<dbReference type="EMBL" id="LAZR01055367">
    <property type="protein sequence ID" value="KKK76523.1"/>
    <property type="molecule type" value="Genomic_DNA"/>
</dbReference>